<dbReference type="PANTHER" id="PTHR10695">
    <property type="entry name" value="DEPHOSPHO-COA KINASE-RELATED"/>
    <property type="match status" value="1"/>
</dbReference>
<dbReference type="OrthoDB" id="9812943at2"/>
<dbReference type="FunFam" id="3.40.50.300:FF:000991">
    <property type="entry name" value="Dephospho-CoA kinase"/>
    <property type="match status" value="1"/>
</dbReference>
<dbReference type="AlphaFoldDB" id="A0A7G6DYG5"/>
<dbReference type="SUPFAM" id="SSF52540">
    <property type="entry name" value="P-loop containing nucleoside triphosphate hydrolases"/>
    <property type="match status" value="1"/>
</dbReference>
<dbReference type="CDD" id="cd02022">
    <property type="entry name" value="DPCK"/>
    <property type="match status" value="1"/>
</dbReference>
<keyword evidence="6 8" id="KW-0067">ATP-binding</keyword>
<keyword evidence="5 8" id="KW-0418">Kinase</keyword>
<dbReference type="UniPathway" id="UPA00241">
    <property type="reaction ID" value="UER00356"/>
</dbReference>
<comment type="pathway">
    <text evidence="8">Cofactor biosynthesis; coenzyme A biosynthesis; CoA from (R)-pantothenate: step 5/5.</text>
</comment>
<evidence type="ECO:0000256" key="5">
    <source>
        <dbReference type="ARBA" id="ARBA00022777"/>
    </source>
</evidence>
<dbReference type="GO" id="GO:0004140">
    <property type="term" value="F:dephospho-CoA kinase activity"/>
    <property type="evidence" value="ECO:0007669"/>
    <property type="project" value="UniProtKB-UniRule"/>
</dbReference>
<evidence type="ECO:0000313" key="11">
    <source>
        <dbReference type="Proteomes" id="UP000515847"/>
    </source>
</evidence>
<reference evidence="10 11" key="1">
    <citation type="journal article" date="2019" name="Front. Microbiol.">
        <title>Thermoanaerosceptrum fracticalcis gen. nov. sp. nov., a Novel Fumarate-Fermenting Microorganism From a Deep Fractured Carbonate Aquifer of the US Great Basin.</title>
        <authorList>
            <person name="Hamilton-Brehm S.D."/>
            <person name="Stewart L.E."/>
            <person name="Zavarin M."/>
            <person name="Caldwell M."/>
            <person name="Lawson P.A."/>
            <person name="Onstott T.C."/>
            <person name="Grzymski J."/>
            <person name="Neveux I."/>
            <person name="Lollar B.S."/>
            <person name="Russell C.E."/>
            <person name="Moser D.P."/>
        </authorList>
    </citation>
    <scope>NUCLEOTIDE SEQUENCE [LARGE SCALE GENOMIC DNA]</scope>
    <source>
        <strain evidence="10 11">DRI-13</strain>
    </source>
</reference>
<dbReference type="PROSITE" id="PS51219">
    <property type="entry name" value="DPCK"/>
    <property type="match status" value="1"/>
</dbReference>
<gene>
    <name evidence="8" type="primary">coaE</name>
    <name evidence="10" type="ORF">BR63_00105</name>
</gene>
<protein>
    <recommendedName>
        <fullName evidence="8 9">Dephospho-CoA kinase</fullName>
        <ecNumber evidence="8 9">2.7.1.24</ecNumber>
    </recommendedName>
    <alternativeName>
        <fullName evidence="8">Dephosphocoenzyme A kinase</fullName>
    </alternativeName>
</protein>
<evidence type="ECO:0000256" key="6">
    <source>
        <dbReference type="ARBA" id="ARBA00022840"/>
    </source>
</evidence>
<evidence type="ECO:0000256" key="3">
    <source>
        <dbReference type="ARBA" id="ARBA00022679"/>
    </source>
</evidence>
<comment type="function">
    <text evidence="8">Catalyzes the phosphorylation of the 3'-hydroxyl group of dephosphocoenzyme A to form coenzyme A.</text>
</comment>
<dbReference type="InterPro" id="IPR027417">
    <property type="entry name" value="P-loop_NTPase"/>
</dbReference>
<keyword evidence="3 8" id="KW-0808">Transferase</keyword>
<dbReference type="GO" id="GO:0015937">
    <property type="term" value="P:coenzyme A biosynthetic process"/>
    <property type="evidence" value="ECO:0007669"/>
    <property type="project" value="UniProtKB-UniRule"/>
</dbReference>
<proteinExistence type="inferred from homology"/>
<evidence type="ECO:0000256" key="8">
    <source>
        <dbReference type="HAMAP-Rule" id="MF_00376"/>
    </source>
</evidence>
<name>A0A7G6DYG5_THEFR</name>
<sequence length="202" mass="22603">MLVIGLTGGIASGKSTVSRYLRERGAVIIDADALAKELVARGTPAWQEIVAFFGSQVLDEAGNIDRKRLGQIIFVDPQARTKLNSIVHPKVIEATKKRIRELKDNDNVPLIVVDAPLLIEAGMTDLVDEVWVVAVPVQEQLNRLMFRDKLSQEEAIKRIHSQMPLEEKLTYADRIIDNSGSVEETLEILDALWKEIVHDTEK</sequence>
<evidence type="ECO:0000256" key="1">
    <source>
        <dbReference type="ARBA" id="ARBA00009018"/>
    </source>
</evidence>
<dbReference type="HAMAP" id="MF_00376">
    <property type="entry name" value="Dephospho_CoA_kinase"/>
    <property type="match status" value="1"/>
</dbReference>
<evidence type="ECO:0000256" key="4">
    <source>
        <dbReference type="ARBA" id="ARBA00022741"/>
    </source>
</evidence>
<keyword evidence="11" id="KW-1185">Reference proteome</keyword>
<evidence type="ECO:0000256" key="2">
    <source>
        <dbReference type="ARBA" id="ARBA00022490"/>
    </source>
</evidence>
<dbReference type="GO" id="GO:0005524">
    <property type="term" value="F:ATP binding"/>
    <property type="evidence" value="ECO:0007669"/>
    <property type="project" value="UniProtKB-UniRule"/>
</dbReference>
<dbReference type="Pfam" id="PF01121">
    <property type="entry name" value="CoaE"/>
    <property type="match status" value="1"/>
</dbReference>
<feature type="binding site" evidence="8">
    <location>
        <begin position="11"/>
        <end position="16"/>
    </location>
    <ligand>
        <name>ATP</name>
        <dbReference type="ChEBI" id="CHEBI:30616"/>
    </ligand>
</feature>
<evidence type="ECO:0000313" key="10">
    <source>
        <dbReference type="EMBL" id="QNB44869.1"/>
    </source>
</evidence>
<comment type="catalytic activity">
    <reaction evidence="8">
        <text>3'-dephospho-CoA + ATP = ADP + CoA + H(+)</text>
        <dbReference type="Rhea" id="RHEA:18245"/>
        <dbReference type="ChEBI" id="CHEBI:15378"/>
        <dbReference type="ChEBI" id="CHEBI:30616"/>
        <dbReference type="ChEBI" id="CHEBI:57287"/>
        <dbReference type="ChEBI" id="CHEBI:57328"/>
        <dbReference type="ChEBI" id="CHEBI:456216"/>
        <dbReference type="EC" id="2.7.1.24"/>
    </reaction>
</comment>
<keyword evidence="2 8" id="KW-0963">Cytoplasm</keyword>
<dbReference type="EMBL" id="CP045798">
    <property type="protein sequence ID" value="QNB44869.1"/>
    <property type="molecule type" value="Genomic_DNA"/>
</dbReference>
<dbReference type="PANTHER" id="PTHR10695:SF46">
    <property type="entry name" value="BIFUNCTIONAL COENZYME A SYNTHASE-RELATED"/>
    <property type="match status" value="1"/>
</dbReference>
<dbReference type="NCBIfam" id="TIGR00152">
    <property type="entry name" value="dephospho-CoA kinase"/>
    <property type="match status" value="1"/>
</dbReference>
<dbReference type="KEGG" id="tfr:BR63_00105"/>
<dbReference type="Gene3D" id="3.40.50.300">
    <property type="entry name" value="P-loop containing nucleotide triphosphate hydrolases"/>
    <property type="match status" value="1"/>
</dbReference>
<comment type="similarity">
    <text evidence="1 8">Belongs to the CoaE family.</text>
</comment>
<dbReference type="GO" id="GO:0005737">
    <property type="term" value="C:cytoplasm"/>
    <property type="evidence" value="ECO:0007669"/>
    <property type="project" value="UniProtKB-SubCell"/>
</dbReference>
<organism evidence="10 11">
    <name type="scientific">Thermanaerosceptrum fracticalcis</name>
    <dbReference type="NCBI Taxonomy" id="1712410"/>
    <lineage>
        <taxon>Bacteria</taxon>
        <taxon>Bacillati</taxon>
        <taxon>Bacillota</taxon>
        <taxon>Clostridia</taxon>
        <taxon>Eubacteriales</taxon>
        <taxon>Peptococcaceae</taxon>
        <taxon>Thermanaerosceptrum</taxon>
    </lineage>
</organism>
<keyword evidence="4 8" id="KW-0547">Nucleotide-binding</keyword>
<dbReference type="InterPro" id="IPR001977">
    <property type="entry name" value="Depp_CoAkinase"/>
</dbReference>
<accession>A0A7G6DYG5</accession>
<evidence type="ECO:0000256" key="7">
    <source>
        <dbReference type="ARBA" id="ARBA00022993"/>
    </source>
</evidence>
<dbReference type="Proteomes" id="UP000515847">
    <property type="component" value="Chromosome"/>
</dbReference>
<comment type="subcellular location">
    <subcellularLocation>
        <location evidence="8">Cytoplasm</location>
    </subcellularLocation>
</comment>
<evidence type="ECO:0000256" key="9">
    <source>
        <dbReference type="NCBIfam" id="TIGR00152"/>
    </source>
</evidence>
<dbReference type="EC" id="2.7.1.24" evidence="8 9"/>
<dbReference type="RefSeq" id="WP_034424462.1">
    <property type="nucleotide sequence ID" value="NZ_CP045798.1"/>
</dbReference>
<keyword evidence="7 8" id="KW-0173">Coenzyme A biosynthesis</keyword>